<evidence type="ECO:0000256" key="1">
    <source>
        <dbReference type="SAM" id="Coils"/>
    </source>
</evidence>
<gene>
    <name evidence="2" type="ORF">DPV84_06475</name>
</gene>
<reference evidence="2 3" key="1">
    <citation type="submission" date="2018-05" db="EMBL/GenBank/DDBJ databases">
        <title>Draft Genome Sequences for a Diverse set of 7 Haemophilus Species.</title>
        <authorList>
            <person name="Nichols M."/>
            <person name="Topaz N."/>
            <person name="Wang X."/>
            <person name="Wang X."/>
            <person name="Boxrud D."/>
        </authorList>
    </citation>
    <scope>NUCLEOTIDE SEQUENCE [LARGE SCALE GENOMIC DNA]</scope>
    <source>
        <strain evidence="2 3">C2015005473</strain>
    </source>
</reference>
<accession>A0ABX9HQA1</accession>
<evidence type="ECO:0000313" key="2">
    <source>
        <dbReference type="EMBL" id="RDF10978.1"/>
    </source>
</evidence>
<keyword evidence="1" id="KW-0175">Coiled coil</keyword>
<evidence type="ECO:0008006" key="4">
    <source>
        <dbReference type="Google" id="ProtNLM"/>
    </source>
</evidence>
<proteinExistence type="predicted"/>
<sequence length="78" mass="8665">MAAVTFLDFDEPLFRMSAAYHLLGEMIEVIHQDNESQAMSLSGISTLLSDSYEMLQKLQAQIQQSEKQLQASKGKGGE</sequence>
<dbReference type="Proteomes" id="UP000253950">
    <property type="component" value="Unassembled WGS sequence"/>
</dbReference>
<protein>
    <recommendedName>
        <fullName evidence="4">Cell division protein ZapA</fullName>
    </recommendedName>
</protein>
<comment type="caution">
    <text evidence="2">The sequence shown here is derived from an EMBL/GenBank/DDBJ whole genome shotgun (WGS) entry which is preliminary data.</text>
</comment>
<evidence type="ECO:0000313" key="3">
    <source>
        <dbReference type="Proteomes" id="UP000253950"/>
    </source>
</evidence>
<keyword evidence="3" id="KW-1185">Reference proteome</keyword>
<dbReference type="EMBL" id="QEQG01000006">
    <property type="protein sequence ID" value="RDF10978.1"/>
    <property type="molecule type" value="Genomic_DNA"/>
</dbReference>
<dbReference type="RefSeq" id="WP_111389789.1">
    <property type="nucleotide sequence ID" value="NZ_QEQG01000006.1"/>
</dbReference>
<organism evidence="2 3">
    <name type="scientific">Haemophilus sputorum</name>
    <dbReference type="NCBI Taxonomy" id="1078480"/>
    <lineage>
        <taxon>Bacteria</taxon>
        <taxon>Pseudomonadati</taxon>
        <taxon>Pseudomonadota</taxon>
        <taxon>Gammaproteobacteria</taxon>
        <taxon>Pasteurellales</taxon>
        <taxon>Pasteurellaceae</taxon>
        <taxon>Haemophilus</taxon>
    </lineage>
</organism>
<feature type="coiled-coil region" evidence="1">
    <location>
        <begin position="48"/>
        <end position="75"/>
    </location>
</feature>
<name>A0ABX9HQA1_9PAST</name>